<dbReference type="SUPFAM" id="SSF103481">
    <property type="entry name" value="Multidrug resistance efflux transporter EmrE"/>
    <property type="match status" value="2"/>
</dbReference>
<comment type="similarity">
    <text evidence="1">Belongs to the EamA transporter family.</text>
</comment>
<dbReference type="GO" id="GO:0005886">
    <property type="term" value="C:plasma membrane"/>
    <property type="evidence" value="ECO:0007669"/>
    <property type="project" value="TreeGrafter"/>
</dbReference>
<evidence type="ECO:0000259" key="4">
    <source>
        <dbReference type="Pfam" id="PF00892"/>
    </source>
</evidence>
<dbReference type="InterPro" id="IPR037185">
    <property type="entry name" value="EmrE-like"/>
</dbReference>
<protein>
    <recommendedName>
        <fullName evidence="4">EamA domain-containing protein</fullName>
    </recommendedName>
</protein>
<feature type="transmembrane region" description="Helical" evidence="3">
    <location>
        <begin position="119"/>
        <end position="139"/>
    </location>
</feature>
<keyword evidence="3" id="KW-0812">Transmembrane</keyword>
<evidence type="ECO:0000256" key="1">
    <source>
        <dbReference type="ARBA" id="ARBA00007362"/>
    </source>
</evidence>
<dbReference type="EMBL" id="BLIP01000003">
    <property type="protein sequence ID" value="GFE26755.1"/>
    <property type="molecule type" value="Genomic_DNA"/>
</dbReference>
<feature type="transmembrane region" description="Helical" evidence="3">
    <location>
        <begin position="229"/>
        <end position="252"/>
    </location>
</feature>
<feature type="transmembrane region" description="Helical" evidence="3">
    <location>
        <begin position="146"/>
        <end position="162"/>
    </location>
</feature>
<evidence type="ECO:0000256" key="3">
    <source>
        <dbReference type="SAM" id="Phobius"/>
    </source>
</evidence>
<evidence type="ECO:0000256" key="2">
    <source>
        <dbReference type="SAM" id="MobiDB-lite"/>
    </source>
</evidence>
<dbReference type="GO" id="GO:0015565">
    <property type="term" value="F:threonine efflux transmembrane transporter activity"/>
    <property type="evidence" value="ECO:0007669"/>
    <property type="project" value="TreeGrafter"/>
</dbReference>
<feature type="domain" description="EamA" evidence="4">
    <location>
        <begin position="170"/>
        <end position="297"/>
    </location>
</feature>
<sequence length="357" mass="36210">MDAHGRMLPCMRRSTQGLPLPEAARGGPAARSGRLAGVAMMCGSGLANQTGAATGALAFPAIGPAGVVAVRQWVAGLVLLAVGRPRLRSFTWRQWWPVLCLAMVFATMNLSLYTAIDRIGLGLAVTLEFLGPLAVALAASRRLVDLLCALVAGAAVVILTRPQPTTDYAGIALGLVAAVCWASYILLNRLVGARLPGVEGSAAAAGVSALLYLPVGITVLAHHPPSASALGYAATAGILSSAVPFLADLLALRRVPARFFGIFMSVNPVLAALVGLVVLDQTLEGIEWLAVSAIVVANSVSILAAGPRPAPPPVRRGGTALPAPATVPAPATLPGPAADSTTPHGTPAGAPARCEAR</sequence>
<reference evidence="5 6" key="1">
    <citation type="submission" date="2019-12" db="EMBL/GenBank/DDBJ databases">
        <title>Whole genome shotgun sequence of Streptomyces libani subsp. libani NBRC 13452.</title>
        <authorList>
            <person name="Ichikawa N."/>
            <person name="Kimura A."/>
            <person name="Kitahashi Y."/>
            <person name="Komaki H."/>
            <person name="Tamura T."/>
        </authorList>
    </citation>
    <scope>NUCLEOTIDE SEQUENCE [LARGE SCALE GENOMIC DNA]</scope>
    <source>
        <strain evidence="5 6">NBRC 13452</strain>
    </source>
</reference>
<feature type="region of interest" description="Disordered" evidence="2">
    <location>
        <begin position="308"/>
        <end position="357"/>
    </location>
</feature>
<keyword evidence="3" id="KW-1133">Transmembrane helix</keyword>
<dbReference type="AlphaFoldDB" id="A0A640TXG4"/>
<accession>A0A640TXG4</accession>
<dbReference type="PANTHER" id="PTHR22911">
    <property type="entry name" value="ACYL-MALONYL CONDENSING ENZYME-RELATED"/>
    <property type="match status" value="1"/>
</dbReference>
<dbReference type="Pfam" id="PF00892">
    <property type="entry name" value="EamA"/>
    <property type="match status" value="1"/>
</dbReference>
<keyword evidence="3" id="KW-0472">Membrane</keyword>
<feature type="transmembrane region" description="Helical" evidence="3">
    <location>
        <begin position="259"/>
        <end position="279"/>
    </location>
</feature>
<name>A0A640TXG4_STRNI</name>
<feature type="compositionally biased region" description="Low complexity" evidence="2">
    <location>
        <begin position="315"/>
        <end position="324"/>
    </location>
</feature>
<gene>
    <name evidence="5" type="ORF">Sliba_72080</name>
</gene>
<feature type="transmembrane region" description="Helical" evidence="3">
    <location>
        <begin position="285"/>
        <end position="306"/>
    </location>
</feature>
<organism evidence="5 6">
    <name type="scientific">Streptomyces nigrescens</name>
    <dbReference type="NCBI Taxonomy" id="1920"/>
    <lineage>
        <taxon>Bacteria</taxon>
        <taxon>Bacillati</taxon>
        <taxon>Actinomycetota</taxon>
        <taxon>Actinomycetes</taxon>
        <taxon>Kitasatosporales</taxon>
        <taxon>Streptomycetaceae</taxon>
        <taxon>Streptomyces</taxon>
    </lineage>
</organism>
<comment type="caution">
    <text evidence="5">The sequence shown here is derived from an EMBL/GenBank/DDBJ whole genome shotgun (WGS) entry which is preliminary data.</text>
</comment>
<evidence type="ECO:0000313" key="6">
    <source>
        <dbReference type="Proteomes" id="UP000429552"/>
    </source>
</evidence>
<evidence type="ECO:0000313" key="5">
    <source>
        <dbReference type="EMBL" id="GFE26755.1"/>
    </source>
</evidence>
<dbReference type="Proteomes" id="UP000429552">
    <property type="component" value="Unassembled WGS sequence"/>
</dbReference>
<feature type="transmembrane region" description="Helical" evidence="3">
    <location>
        <begin position="168"/>
        <end position="191"/>
    </location>
</feature>
<feature type="transmembrane region" description="Helical" evidence="3">
    <location>
        <begin position="61"/>
        <end position="83"/>
    </location>
</feature>
<feature type="transmembrane region" description="Helical" evidence="3">
    <location>
        <begin position="203"/>
        <end position="223"/>
    </location>
</feature>
<dbReference type="InterPro" id="IPR000620">
    <property type="entry name" value="EamA_dom"/>
</dbReference>
<proteinExistence type="inferred from homology"/>
<dbReference type="PANTHER" id="PTHR22911:SF37">
    <property type="entry name" value="THREONINE_HOMOSERINE EXPORTER RHTA"/>
    <property type="match status" value="1"/>
</dbReference>
<feature type="transmembrane region" description="Helical" evidence="3">
    <location>
        <begin position="95"/>
        <end position="113"/>
    </location>
</feature>